<dbReference type="InterPro" id="IPR007844">
    <property type="entry name" value="AsmA"/>
</dbReference>
<dbReference type="GO" id="GO:0005886">
    <property type="term" value="C:plasma membrane"/>
    <property type="evidence" value="ECO:0007669"/>
    <property type="project" value="TreeGrafter"/>
</dbReference>
<evidence type="ECO:0000256" key="1">
    <source>
        <dbReference type="SAM" id="MobiDB-lite"/>
    </source>
</evidence>
<feature type="transmembrane region" description="Helical" evidence="2">
    <location>
        <begin position="12"/>
        <end position="33"/>
    </location>
</feature>
<keyword evidence="2" id="KW-1133">Transmembrane helix</keyword>
<feature type="region of interest" description="Disordered" evidence="1">
    <location>
        <begin position="1141"/>
        <end position="1169"/>
    </location>
</feature>
<gene>
    <name evidence="4" type="ORF">G4L39_10945</name>
</gene>
<dbReference type="Pfam" id="PF05359">
    <property type="entry name" value="DUF748"/>
    <property type="match status" value="1"/>
</dbReference>
<dbReference type="PANTHER" id="PTHR30441">
    <property type="entry name" value="DUF748 DOMAIN-CONTAINING PROTEIN"/>
    <property type="match status" value="1"/>
</dbReference>
<accession>A0A6M1RTB6</accession>
<evidence type="ECO:0000313" key="5">
    <source>
        <dbReference type="Proteomes" id="UP000477311"/>
    </source>
</evidence>
<dbReference type="Proteomes" id="UP000477311">
    <property type="component" value="Unassembled WGS sequence"/>
</dbReference>
<proteinExistence type="predicted"/>
<dbReference type="EMBL" id="JAAKYA010000076">
    <property type="protein sequence ID" value="NGO39905.1"/>
    <property type="molecule type" value="Genomic_DNA"/>
</dbReference>
<dbReference type="GO" id="GO:0090313">
    <property type="term" value="P:regulation of protein targeting to membrane"/>
    <property type="evidence" value="ECO:0007669"/>
    <property type="project" value="TreeGrafter"/>
</dbReference>
<keyword evidence="2" id="KW-0472">Membrane</keyword>
<feature type="compositionally biased region" description="Low complexity" evidence="1">
    <location>
        <begin position="135"/>
        <end position="148"/>
    </location>
</feature>
<dbReference type="InterPro" id="IPR008023">
    <property type="entry name" value="DUF748"/>
</dbReference>
<evidence type="ECO:0000313" key="4">
    <source>
        <dbReference type="EMBL" id="NGO39905.1"/>
    </source>
</evidence>
<evidence type="ECO:0000256" key="2">
    <source>
        <dbReference type="SAM" id="Phobius"/>
    </source>
</evidence>
<comment type="caution">
    <text evidence="4">The sequence shown here is derived from an EMBL/GenBank/DDBJ whole genome shotgun (WGS) entry which is preliminary data.</text>
</comment>
<dbReference type="AlphaFoldDB" id="A0A6M1RTB6"/>
<name>A0A6M1RTB6_9BACT</name>
<sequence length="1181" mass="126677">MNTAPVSRSRRVLKALLIAAGGLIVLLGLAWWIGTSNFFFQRFILPRLSRQLGVHIEVARAEIHPLSRVVLHEIRIQTATGQPILQAAQLRVRHHLMRLLGGQLDLEELLLDNPSLQVLLDARGHSNLDPLLQALQPPDSRPTSAAKPASPPPALRIGRLEIRNGAVLLRVTNNASEVLQISAGSIRLQIENVANDQKATLSAGCAIQADHGPASAPPTRHLEATFETRAGFALDPALQPRELTLESTASVTRAGGSWQPWANLRATLTAQLDPARLRELALRFFQGDQPLASLEIQGPLNWQIGQAELHLALTDLDARLLNLIGSIYGFDFGPTRGALHADLVASPQRQQITLAAKADLTPLQIRKTDIVTPATDLQVRFRATWDRTAEAVTLQELRCDGRHGPSPWLEAALSAPITWHPTRGLSAATNAALHIQIRDLDLADWKAVIGDTVRSGRVNLSLHMDADPNATEARILARADLQNLAAVVADRPWENLAIACELPILITRHGAWSLTNGLLRVAHGPSPLLHAALAGTGRFPEPDDEINLDLTAYPATGLALLQPAAKAGLQAGELHTRLRVRRQSGRVETRGSLQLRQLAGAWIPTNQPAPELNATLEIRTGPDGWELAPFDALLTAQGRPAGRIWLSAIYHPTNGACTFTARVDRLLHAAVAPWLATFLTNGPWIESLECNASAAGSWNPTAPSRIQASMSLTNLVLRPRPTATPAAPLALDLQTDLGLSPREIRIHDFRTRLDPQPGLPNELKLLGTLQRETDASPWSGAIELLADSLDLTRLWSVWQSLAPTETTGPAPAPVPPSEPTPVLLPIENGRLDVKLGRVRLLELELTQTSVRALLHTNHIRIQSLDALVNGAPLRGSAEVDLSVPGYRYRVALSASTVPLPPLISVFAPERRDQLAGTASLELDLIGQGFTGTNLQQHLQGRAGLLATNLNLSIAQVRSPLLQTVLNVVLGLPDLIRNPAAGVGRLLGQLLGAPGARSGWTDRLLNAPVDVLAVQAEAGQGQIRLTSAQLRSAAFDARASGTIRVAPDLTRSELHLPIHLALERSLAAQIGRTGQPDQAYVPLPDFVTLRGTLNEPKAEFDKLALLGLATSGSASVLRNVGGAAAQQAGNVLGTLGQLLTPTTVPTQTNTPAATNTPPATNSPVVPPNPVQGLLDLLKPHSR</sequence>
<reference evidence="4 5" key="1">
    <citation type="submission" date="2020-02" db="EMBL/GenBank/DDBJ databases">
        <title>Draft genome sequence of Limisphaera ngatamarikiensis NGM72.4T, a thermophilic Verrucomicrobia grouped in subdivision 3.</title>
        <authorList>
            <person name="Carere C.R."/>
            <person name="Steen J."/>
            <person name="Hugenholtz P."/>
            <person name="Stott M.B."/>
        </authorList>
    </citation>
    <scope>NUCLEOTIDE SEQUENCE [LARGE SCALE GENOMIC DNA]</scope>
    <source>
        <strain evidence="4 5">NGM72.4</strain>
    </source>
</reference>
<organism evidence="4 5">
    <name type="scientific">Limisphaera ngatamarikiensis</name>
    <dbReference type="NCBI Taxonomy" id="1324935"/>
    <lineage>
        <taxon>Bacteria</taxon>
        <taxon>Pseudomonadati</taxon>
        <taxon>Verrucomicrobiota</taxon>
        <taxon>Verrucomicrobiia</taxon>
        <taxon>Limisphaerales</taxon>
        <taxon>Limisphaeraceae</taxon>
        <taxon>Limisphaera</taxon>
    </lineage>
</organism>
<feature type="compositionally biased region" description="Low complexity" evidence="1">
    <location>
        <begin position="1141"/>
        <end position="1162"/>
    </location>
</feature>
<dbReference type="PANTHER" id="PTHR30441:SF8">
    <property type="entry name" value="DUF748 DOMAIN-CONTAINING PROTEIN"/>
    <property type="match status" value="1"/>
</dbReference>
<protein>
    <submittedName>
        <fullName evidence="4">AsmA family protein</fullName>
    </submittedName>
</protein>
<keyword evidence="2" id="KW-0812">Transmembrane</keyword>
<feature type="domain" description="AsmA" evidence="3">
    <location>
        <begin position="830"/>
        <end position="948"/>
    </location>
</feature>
<dbReference type="Pfam" id="PF05170">
    <property type="entry name" value="AsmA"/>
    <property type="match status" value="1"/>
</dbReference>
<keyword evidence="5" id="KW-1185">Reference proteome</keyword>
<dbReference type="InterPro" id="IPR052894">
    <property type="entry name" value="AsmA-related"/>
</dbReference>
<evidence type="ECO:0000259" key="3">
    <source>
        <dbReference type="Pfam" id="PF05170"/>
    </source>
</evidence>
<feature type="region of interest" description="Disordered" evidence="1">
    <location>
        <begin position="135"/>
        <end position="154"/>
    </location>
</feature>
<dbReference type="RefSeq" id="WP_165108201.1">
    <property type="nucleotide sequence ID" value="NZ_JAAKYA010000076.1"/>
</dbReference>